<gene>
    <name evidence="2" type="ORF">O181_077350</name>
</gene>
<evidence type="ECO:0000313" key="2">
    <source>
        <dbReference type="EMBL" id="MBW0537635.1"/>
    </source>
</evidence>
<dbReference type="EMBL" id="AVOT02042241">
    <property type="protein sequence ID" value="MBW0537635.1"/>
    <property type="molecule type" value="Genomic_DNA"/>
</dbReference>
<accession>A0A9Q3FHT4</accession>
<dbReference type="Proteomes" id="UP000765509">
    <property type="component" value="Unassembled WGS sequence"/>
</dbReference>
<dbReference type="AlphaFoldDB" id="A0A9Q3FHT4"/>
<reference evidence="2" key="1">
    <citation type="submission" date="2021-03" db="EMBL/GenBank/DDBJ databases">
        <title>Draft genome sequence of rust myrtle Austropuccinia psidii MF-1, a brazilian biotype.</title>
        <authorList>
            <person name="Quecine M.C."/>
            <person name="Pachon D.M.R."/>
            <person name="Bonatelli M.L."/>
            <person name="Correr F.H."/>
            <person name="Franceschini L.M."/>
            <person name="Leite T.F."/>
            <person name="Margarido G.R.A."/>
            <person name="Almeida C.A."/>
            <person name="Ferrarezi J.A."/>
            <person name="Labate C.A."/>
        </authorList>
    </citation>
    <scope>NUCLEOTIDE SEQUENCE</scope>
    <source>
        <strain evidence="2">MF-1</strain>
    </source>
</reference>
<comment type="caution">
    <text evidence="2">The sequence shown here is derived from an EMBL/GenBank/DDBJ whole genome shotgun (WGS) entry which is preliminary data.</text>
</comment>
<keyword evidence="3" id="KW-1185">Reference proteome</keyword>
<organism evidence="2 3">
    <name type="scientific">Austropuccinia psidii MF-1</name>
    <dbReference type="NCBI Taxonomy" id="1389203"/>
    <lineage>
        <taxon>Eukaryota</taxon>
        <taxon>Fungi</taxon>
        <taxon>Dikarya</taxon>
        <taxon>Basidiomycota</taxon>
        <taxon>Pucciniomycotina</taxon>
        <taxon>Pucciniomycetes</taxon>
        <taxon>Pucciniales</taxon>
        <taxon>Sphaerophragmiaceae</taxon>
        <taxon>Austropuccinia</taxon>
    </lineage>
</organism>
<sequence>MIVPEIYKSEPRFLAQSQYNNQQNILATILQKLENLEKKETGNNLPANLKMLILCLNDKIDELAKKQLKMDKVINDLLAKIDNSRKKQGTSNGMVSSPLINHPPQETNPISFAEIATIARNMNESTLPKNPPPAIFQNKPQEFNRFKKYHIVIH</sequence>
<evidence type="ECO:0000256" key="1">
    <source>
        <dbReference type="SAM" id="MobiDB-lite"/>
    </source>
</evidence>
<protein>
    <submittedName>
        <fullName evidence="2">Uncharacterized protein</fullName>
    </submittedName>
</protein>
<name>A0A9Q3FHT4_9BASI</name>
<proteinExistence type="predicted"/>
<feature type="compositionally biased region" description="Polar residues" evidence="1">
    <location>
        <begin position="89"/>
        <end position="106"/>
    </location>
</feature>
<evidence type="ECO:0000313" key="3">
    <source>
        <dbReference type="Proteomes" id="UP000765509"/>
    </source>
</evidence>
<feature type="region of interest" description="Disordered" evidence="1">
    <location>
        <begin position="85"/>
        <end position="106"/>
    </location>
</feature>